<evidence type="ECO:0000259" key="1">
    <source>
        <dbReference type="PROSITE" id="PS51272"/>
    </source>
</evidence>
<dbReference type="SUPFAM" id="SSF75011">
    <property type="entry name" value="3-carboxy-cis,cis-mucoante lactonizing enzyme"/>
    <property type="match status" value="1"/>
</dbReference>
<dbReference type="SUPFAM" id="SSF50969">
    <property type="entry name" value="YVTN repeat-like/Quinoprotein amine dehydrogenase"/>
    <property type="match status" value="1"/>
</dbReference>
<dbReference type="InterPro" id="IPR051465">
    <property type="entry name" value="Cell_Envelope_Struct_Comp"/>
</dbReference>
<organism evidence="2 3">
    <name type="scientific">Paenibacillus planticolens</name>
    <dbReference type="NCBI Taxonomy" id="2654976"/>
    <lineage>
        <taxon>Bacteria</taxon>
        <taxon>Bacillati</taxon>
        <taxon>Bacillota</taxon>
        <taxon>Bacilli</taxon>
        <taxon>Bacillales</taxon>
        <taxon>Paenibacillaceae</taxon>
        <taxon>Paenibacillus</taxon>
    </lineage>
</organism>
<dbReference type="Pfam" id="PF00395">
    <property type="entry name" value="SLH"/>
    <property type="match status" value="3"/>
</dbReference>
<gene>
    <name evidence="2" type="ORF">GC097_05255</name>
</gene>
<name>A0ABX1ZK78_9BACL</name>
<comment type="caution">
    <text evidence="2">The sequence shown here is derived from an EMBL/GenBank/DDBJ whole genome shotgun (WGS) entry which is preliminary data.</text>
</comment>
<accession>A0ABX1ZK78</accession>
<dbReference type="InterPro" id="IPR015943">
    <property type="entry name" value="WD40/YVTN_repeat-like_dom_sf"/>
</dbReference>
<reference evidence="2 3" key="1">
    <citation type="submission" date="2019-10" db="EMBL/GenBank/DDBJ databases">
        <title>Description of Paenibacillus pedi sp. nov.</title>
        <authorList>
            <person name="Carlier A."/>
            <person name="Qi S."/>
        </authorList>
    </citation>
    <scope>NUCLEOTIDE SEQUENCE [LARGE SCALE GENOMIC DNA]</scope>
    <source>
        <strain evidence="2 3">LMG 31457</strain>
    </source>
</reference>
<feature type="domain" description="SLH" evidence="1">
    <location>
        <begin position="1564"/>
        <end position="1623"/>
    </location>
</feature>
<dbReference type="Proteomes" id="UP000618579">
    <property type="component" value="Unassembled WGS sequence"/>
</dbReference>
<evidence type="ECO:0000313" key="3">
    <source>
        <dbReference type="Proteomes" id="UP000618579"/>
    </source>
</evidence>
<dbReference type="PANTHER" id="PTHR43308">
    <property type="entry name" value="OUTER MEMBRANE PROTEIN ALPHA-RELATED"/>
    <property type="match status" value="1"/>
</dbReference>
<dbReference type="InterPro" id="IPR001119">
    <property type="entry name" value="SLH_dom"/>
</dbReference>
<evidence type="ECO:0000313" key="2">
    <source>
        <dbReference type="EMBL" id="NOU99434.1"/>
    </source>
</evidence>
<dbReference type="Gene3D" id="2.130.10.10">
    <property type="entry name" value="YVTN repeat-like/Quinoprotein amine dehydrogenase"/>
    <property type="match status" value="2"/>
</dbReference>
<sequence length="1689" mass="183862">MHSRMYRSLISKRISIVLLAIFMILSSAILPGINVNKAYAGTETSPSLTLTNPIREWVMDEANGYIYAVSSEANSLLFIRMSDLQIEKKVTLGIAPSDLVQSGSKIYVALSGTKAIAIVDIAQKEVVGSINTSIKPYELAIDGNKLFYTEYRSSGVASYDLTTQAETMLDSGSRGDYAEPDLAVDTVNHILFIGESGSTGSKLFSYSTSTLQPLSKINYRDGYGFGFPARKVIVDGNQVFYAGYRFKNTDLTSIQGTYQEDAMYVHGNTVFTSHSFNSGNAAPDHSYVYDREGFTQIAELPVASRKILMDSQNHVYSYTGSDGWNPNIPNVIQIINVNLAPSTPPVSWQTDGQKLVLDKSVTDLVYSSDGANLFAIYSESNQLMRIRTSDMTVQETRTIGSNPNSLFIDHDKLYIGNASATQIMKVDTLSETSVNGAVYSWDVGNFVSQVVYGNQKLIYTASNPGIKVIDTVTGTRANYATNINSGRMILSLGDNALYFGKEEYYSTSTAIKFDLTNFSQQAVSQAYSNALGVITMNGNDLYYASYLLDKNTLLPIPAWKGYFGAAIIAAKGADIFAKDSVWNRDSYTMQYHLPFIAKNVLNLPNGQIVVVSEDGKTLQKFTSMQALHDSAPEFNPPSLAVSDVNFYDNDPIPGEISGNINWHATPSVSIVTSYTVYFLDQNKNKIGNKITEVPYNANSSYYTYRLPNTDILVGAKYLGIYAKNAIGESSSAATVELSDYVDIPPTDGGEGGPYPYFSYTLEDQNPIRGKIHPLVSWYNPNETRYSGYQLSFSNASGTQIGNVYSVSKHTSPGITYRVDVAENIVPAGAIYMDMRPKDLKGNVGTELYRMQIFDNTTSSPVIVGTNPAIPTPNILLGRSLDEDVSQGSFGGWINWYEASLEGPATSYALYFVDGNNVKLQSIAEVTRSNLIRLNQGFNNPSYEITLPSGTAIPSGAVRIGIFGKNSQGESPNGFYFGFWDKIDADPGSDYFEDLDARAGKIDGVLHWIPVVNETAVNKYFISFLDSRLDSIGPPFAEVNKGQQRYSLSIKDTQIPAGAWRLMLWAMNSANDRYVLGFYNLTDNIASEPISTLPTESQPLMVTVNQTDYDGDVGEIGGTISFNSSMSSNSTTRFDIYFVDEQLKKLKAISSLPKSEIGIYEANIPMNTQIPLGATRIAVYAVSSTGMSMPVTTSIIDRAYGPSLTPDQIEITNNKSGTSDTITVSGLNYGDIVRVYRDSASANSFLLQAVAPNATSLNFTIPQLGTGEGSLYFSVQHGDGLPSIKIAKAYKAEPAALGGGGGGGVGGGGVSLPTRDANGKMTYAFQPAHVDMLIDLAKEANKELILDATVKQHLDITTVSFEGDIAQNAANKGKPIVIKANDVQFKFPVSSLSGAYKFETVKLTIASNDIQIFGDFATASPVLEFSLGEKDKAITTFDTPIEATFHYDQSKVTDARNLGVYWLDETTNTWTYMGGKVNGDGTITATLSHFSKYAVLEKIEMAVKTFTDTQGHWAQKDIEQLVGKKIIDGMDDQSFQPDSNMTRAQFVTILKKALNLSPQATTKAFEDVAADSWYVDAVNAAYAANIVEGTSDSTFSPEANVTREQLAVMIVNAYLNVTGKKLSNIVSDQPNGYVDASSMSEWAKQYVAAATTLGLLNGVDDTHFAPSQNSTRAQVVTVVVRMLKQISDVK</sequence>
<feature type="domain" description="SLH" evidence="1">
    <location>
        <begin position="1500"/>
        <end position="1563"/>
    </location>
</feature>
<protein>
    <recommendedName>
        <fullName evidence="1">SLH domain-containing protein</fullName>
    </recommendedName>
</protein>
<keyword evidence="3" id="KW-1185">Reference proteome</keyword>
<proteinExistence type="predicted"/>
<dbReference type="EMBL" id="WHNZ01000013">
    <property type="protein sequence ID" value="NOU99434.1"/>
    <property type="molecule type" value="Genomic_DNA"/>
</dbReference>
<dbReference type="PROSITE" id="PS51272">
    <property type="entry name" value="SLH"/>
    <property type="match status" value="3"/>
</dbReference>
<dbReference type="InterPro" id="IPR011044">
    <property type="entry name" value="Quino_amine_DH_bsu"/>
</dbReference>
<dbReference type="PANTHER" id="PTHR43308:SF5">
    <property type="entry name" value="S-LAYER PROTEIN _ PEPTIDOGLYCAN ENDO-BETA-N-ACETYLGLUCOSAMINIDASE"/>
    <property type="match status" value="1"/>
</dbReference>
<feature type="domain" description="SLH" evidence="1">
    <location>
        <begin position="1629"/>
        <end position="1689"/>
    </location>
</feature>